<feature type="transmembrane region" description="Helical" evidence="1">
    <location>
        <begin position="43"/>
        <end position="61"/>
    </location>
</feature>
<keyword evidence="1" id="KW-0812">Transmembrane</keyword>
<dbReference type="EMBL" id="PDCK01000039">
    <property type="protein sequence ID" value="PRQ55265.1"/>
    <property type="molecule type" value="Genomic_DNA"/>
</dbReference>
<dbReference type="Gramene" id="PRQ55265">
    <property type="protein sequence ID" value="PRQ55265"/>
    <property type="gene ID" value="RchiOBHm_Chr1g0322661"/>
</dbReference>
<keyword evidence="3" id="KW-1185">Reference proteome</keyword>
<organism evidence="2 3">
    <name type="scientific">Rosa chinensis</name>
    <name type="common">China rose</name>
    <dbReference type="NCBI Taxonomy" id="74649"/>
    <lineage>
        <taxon>Eukaryota</taxon>
        <taxon>Viridiplantae</taxon>
        <taxon>Streptophyta</taxon>
        <taxon>Embryophyta</taxon>
        <taxon>Tracheophyta</taxon>
        <taxon>Spermatophyta</taxon>
        <taxon>Magnoliopsida</taxon>
        <taxon>eudicotyledons</taxon>
        <taxon>Gunneridae</taxon>
        <taxon>Pentapetalae</taxon>
        <taxon>rosids</taxon>
        <taxon>fabids</taxon>
        <taxon>Rosales</taxon>
        <taxon>Rosaceae</taxon>
        <taxon>Rosoideae</taxon>
        <taxon>Rosoideae incertae sedis</taxon>
        <taxon>Rosa</taxon>
    </lineage>
</organism>
<evidence type="ECO:0000256" key="1">
    <source>
        <dbReference type="SAM" id="Phobius"/>
    </source>
</evidence>
<evidence type="ECO:0000313" key="2">
    <source>
        <dbReference type="EMBL" id="PRQ55265.1"/>
    </source>
</evidence>
<keyword evidence="1" id="KW-0472">Membrane</keyword>
<reference evidence="2 3" key="1">
    <citation type="journal article" date="2018" name="Nat. Genet.">
        <title>The Rosa genome provides new insights in the design of modern roses.</title>
        <authorList>
            <person name="Bendahmane M."/>
        </authorList>
    </citation>
    <scope>NUCLEOTIDE SEQUENCE [LARGE SCALE GENOMIC DNA]</scope>
    <source>
        <strain evidence="3">cv. Old Blush</strain>
    </source>
</reference>
<dbReference type="AlphaFoldDB" id="A0A2P6S9C7"/>
<name>A0A2P6S9C7_ROSCH</name>
<evidence type="ECO:0000313" key="3">
    <source>
        <dbReference type="Proteomes" id="UP000238479"/>
    </source>
</evidence>
<accession>A0A2P6S9C7</accession>
<dbReference type="Proteomes" id="UP000238479">
    <property type="component" value="Chromosome 1"/>
</dbReference>
<feature type="transmembrane region" description="Helical" evidence="1">
    <location>
        <begin position="73"/>
        <end position="93"/>
    </location>
</feature>
<keyword evidence="1" id="KW-1133">Transmembrane helix</keyword>
<sequence length="109" mass="12986">MFVSNPVLIYTRYWRFKVQIFWDLKLCLCIVAFVNQIEGLVYGVKLIILVFCLFLFLGFLCNQTDVQLSSLRIAIWASLSLFWVLFKVMVFGWKLRVSDFWVFNCFVFS</sequence>
<protein>
    <submittedName>
        <fullName evidence="2">Uncharacterized protein</fullName>
    </submittedName>
</protein>
<comment type="caution">
    <text evidence="2">The sequence shown here is derived from an EMBL/GenBank/DDBJ whole genome shotgun (WGS) entry which is preliminary data.</text>
</comment>
<proteinExistence type="predicted"/>
<feature type="transmembrane region" description="Helical" evidence="1">
    <location>
        <begin position="20"/>
        <end position="37"/>
    </location>
</feature>
<gene>
    <name evidence="2" type="ORF">RchiOBHm_Chr1g0322661</name>
</gene>